<organism evidence="1 2">
    <name type="scientific">Racocetra persica</name>
    <dbReference type="NCBI Taxonomy" id="160502"/>
    <lineage>
        <taxon>Eukaryota</taxon>
        <taxon>Fungi</taxon>
        <taxon>Fungi incertae sedis</taxon>
        <taxon>Mucoromycota</taxon>
        <taxon>Glomeromycotina</taxon>
        <taxon>Glomeromycetes</taxon>
        <taxon>Diversisporales</taxon>
        <taxon>Gigasporaceae</taxon>
        <taxon>Racocetra</taxon>
    </lineage>
</organism>
<evidence type="ECO:0000313" key="2">
    <source>
        <dbReference type="Proteomes" id="UP000789920"/>
    </source>
</evidence>
<name>A0ACA9RX11_9GLOM</name>
<feature type="non-terminal residue" evidence="1">
    <location>
        <position position="243"/>
    </location>
</feature>
<evidence type="ECO:0000313" key="1">
    <source>
        <dbReference type="EMBL" id="CAG8815661.1"/>
    </source>
</evidence>
<feature type="non-terminal residue" evidence="1">
    <location>
        <position position="1"/>
    </location>
</feature>
<accession>A0ACA9RX11</accession>
<comment type="caution">
    <text evidence="1">The sequence shown here is derived from an EMBL/GenBank/DDBJ whole genome shotgun (WGS) entry which is preliminary data.</text>
</comment>
<protein>
    <submittedName>
        <fullName evidence="1">14901_t:CDS:1</fullName>
    </submittedName>
</protein>
<dbReference type="Proteomes" id="UP000789920">
    <property type="component" value="Unassembled WGS sequence"/>
</dbReference>
<dbReference type="EMBL" id="CAJVQC010077562">
    <property type="protein sequence ID" value="CAG8815661.1"/>
    <property type="molecule type" value="Genomic_DNA"/>
</dbReference>
<reference evidence="1" key="1">
    <citation type="submission" date="2021-06" db="EMBL/GenBank/DDBJ databases">
        <authorList>
            <person name="Kallberg Y."/>
            <person name="Tangrot J."/>
            <person name="Rosling A."/>
        </authorList>
    </citation>
    <scope>NUCLEOTIDE SEQUENCE</scope>
    <source>
        <strain evidence="1">MA461A</strain>
    </source>
</reference>
<proteinExistence type="predicted"/>
<sequence>GGRPSPKLPTVPVRVNSTREPNRPTMQRSSSLRDPVGASNLRDPLSRSNSLRAVSPRGGVRTPQRLNTVNRQQYLQLQMKNMSVTDGYNDYNQDPGQYDNEDYNQISLNEQRTGRTSSLRGRGANAPLKGSSFRSPLGLQGGLATPPTPEDGDYDYSNIVDDGYIYGDEDEPQFEMISPPQQNFQQSSESLKIVSKEKFSLNNPLKMKYKDEDGTMVMMGDQEDLEMAISIIPMSATEVGKME</sequence>
<keyword evidence="2" id="KW-1185">Reference proteome</keyword>
<gene>
    <name evidence="1" type="ORF">RPERSI_LOCUS24274</name>
</gene>